<keyword evidence="2" id="KW-1185">Reference proteome</keyword>
<dbReference type="EMBL" id="JAENHK010000010">
    <property type="protein sequence ID" value="MBK1897033.1"/>
    <property type="molecule type" value="Genomic_DNA"/>
</dbReference>
<evidence type="ECO:0000313" key="1">
    <source>
        <dbReference type="EMBL" id="MBK1897033.1"/>
    </source>
</evidence>
<dbReference type="RefSeq" id="WP_200246953.1">
    <property type="nucleotide sequence ID" value="NZ_JAENHK010000010.1"/>
</dbReference>
<gene>
    <name evidence="1" type="ORF">JHL15_14805</name>
</gene>
<dbReference type="Proteomes" id="UP000628669">
    <property type="component" value="Unassembled WGS sequence"/>
</dbReference>
<organism evidence="1 2">
    <name type="scientific">Chryseobacterium paridis</name>
    <dbReference type="NCBI Taxonomy" id="2800328"/>
    <lineage>
        <taxon>Bacteria</taxon>
        <taxon>Pseudomonadati</taxon>
        <taxon>Bacteroidota</taxon>
        <taxon>Flavobacteriia</taxon>
        <taxon>Flavobacteriales</taxon>
        <taxon>Weeksellaceae</taxon>
        <taxon>Chryseobacterium group</taxon>
        <taxon>Chryseobacterium</taxon>
    </lineage>
</organism>
<accession>A0ABS1FXQ2</accession>
<comment type="caution">
    <text evidence="1">The sequence shown here is derived from an EMBL/GenBank/DDBJ whole genome shotgun (WGS) entry which is preliminary data.</text>
</comment>
<sequence length="214" mass="24933">MRNIFLIIALMSALGCNGQKNNVFNSKAMKTFSIKKFEDNKGKQGFPDEYRYRLSDNSEARELDVTSDATQNIKTYQREITKEFSPFQYIYTYYDNGMLQGEITRFNDSGIEIKDYDKSGKIIKEINFDKSFTHSFGQIRDIVLKEKKIDINDTRQAVALRYDTPNASIKKYYQINVLNSKLIDGEWLSKPEYSFIIDDATGKEWKQKEIATPK</sequence>
<proteinExistence type="predicted"/>
<dbReference type="PROSITE" id="PS51257">
    <property type="entry name" value="PROKAR_LIPOPROTEIN"/>
    <property type="match status" value="1"/>
</dbReference>
<protein>
    <recommendedName>
        <fullName evidence="3">YD repeat-containing protein</fullName>
    </recommendedName>
</protein>
<evidence type="ECO:0000313" key="2">
    <source>
        <dbReference type="Proteomes" id="UP000628669"/>
    </source>
</evidence>
<name>A0ABS1FXQ2_9FLAO</name>
<reference evidence="2" key="1">
    <citation type="submission" date="2021-01" db="EMBL/GenBank/DDBJ databases">
        <title>Genome public.</title>
        <authorList>
            <person name="Liu C."/>
            <person name="Sun Q."/>
        </authorList>
    </citation>
    <scope>NUCLEOTIDE SEQUENCE [LARGE SCALE GENOMIC DNA]</scope>
    <source>
        <strain evidence="2">YIM B02567</strain>
    </source>
</reference>
<evidence type="ECO:0008006" key="3">
    <source>
        <dbReference type="Google" id="ProtNLM"/>
    </source>
</evidence>